<accession>A0AA37GP89</accession>
<proteinExistence type="predicted"/>
<reference evidence="1 2" key="1">
    <citation type="submission" date="2021-07" db="EMBL/GenBank/DDBJ databases">
        <title>Genome data of Colletotrichum spaethianum.</title>
        <authorList>
            <person name="Utami Y.D."/>
            <person name="Hiruma K."/>
        </authorList>
    </citation>
    <scope>NUCLEOTIDE SEQUENCE [LARGE SCALE GENOMIC DNA]</scope>
    <source>
        <strain evidence="1 2">MAFF 242679</strain>
    </source>
</reference>
<evidence type="ECO:0000313" key="2">
    <source>
        <dbReference type="Proteomes" id="UP001055172"/>
    </source>
</evidence>
<gene>
    <name evidence="1" type="ORF">ColLi_07280</name>
</gene>
<sequence length="62" mass="6035">MIDKAAGTWHAITAHWLPTAEEHGSPLVLVSALELVLGGGDGGGGAAAAHACGTGRTCLASV</sequence>
<dbReference type="Proteomes" id="UP001055172">
    <property type="component" value="Unassembled WGS sequence"/>
</dbReference>
<dbReference type="EMBL" id="BPPX01000014">
    <property type="protein sequence ID" value="GJC84442.1"/>
    <property type="molecule type" value="Genomic_DNA"/>
</dbReference>
<name>A0AA37GP89_9PEZI</name>
<protein>
    <submittedName>
        <fullName evidence="1">Uncharacterized protein</fullName>
    </submittedName>
</protein>
<evidence type="ECO:0000313" key="1">
    <source>
        <dbReference type="EMBL" id="GJC84442.1"/>
    </source>
</evidence>
<keyword evidence="2" id="KW-1185">Reference proteome</keyword>
<organism evidence="1 2">
    <name type="scientific">Colletotrichum liriopes</name>
    <dbReference type="NCBI Taxonomy" id="708192"/>
    <lineage>
        <taxon>Eukaryota</taxon>
        <taxon>Fungi</taxon>
        <taxon>Dikarya</taxon>
        <taxon>Ascomycota</taxon>
        <taxon>Pezizomycotina</taxon>
        <taxon>Sordariomycetes</taxon>
        <taxon>Hypocreomycetidae</taxon>
        <taxon>Glomerellales</taxon>
        <taxon>Glomerellaceae</taxon>
        <taxon>Colletotrichum</taxon>
        <taxon>Colletotrichum spaethianum species complex</taxon>
    </lineage>
</organism>
<dbReference type="AlphaFoldDB" id="A0AA37GP89"/>
<comment type="caution">
    <text evidence="1">The sequence shown here is derived from an EMBL/GenBank/DDBJ whole genome shotgun (WGS) entry which is preliminary data.</text>
</comment>